<keyword evidence="2" id="KW-0732">Signal</keyword>
<protein>
    <submittedName>
        <fullName evidence="3">BatD family protein</fullName>
    </submittedName>
</protein>
<keyword evidence="1" id="KW-0812">Transmembrane</keyword>
<sequence length="401" mass="45309">MKWLILIGLLIPVQVMAQSKTVLPSELSIEVSIDDNSVTPFTHEMILVTIRGIYGRHVTREQLIQPDFDGFSWAQLGPDSWSEERIDGRNFKVFTRSMAIYPVRPGKLTIGRFTHNLTLTDENDNWFGHAIQSEPLTIEVAEAPATAGWWFPVRNLKISDQWSNAPDQLSPGEGVLRMIRIEALGATPEMIPPMPELRSPSAMIFAHPEKRLVELTPEGPVTYAFWRWTIRPTNDTSGIVEPLQFSYFDTIEREDREVTISAQRIAYGTVSGQDASPQTTPRPPEALLPGWPAAMLAVAVFLIGVGAGMSKHRLIGWRAPARFSFFDPLAWQLRRFARTGQVARLRQTAAAMVLRDVVSETRRELIMEFDRRYFDPKASGLDLMDFARRFLRAGGYRASGR</sequence>
<evidence type="ECO:0000313" key="4">
    <source>
        <dbReference type="Proteomes" id="UP000630805"/>
    </source>
</evidence>
<proteinExistence type="predicted"/>
<evidence type="ECO:0000256" key="2">
    <source>
        <dbReference type="SAM" id="SignalP"/>
    </source>
</evidence>
<dbReference type="PANTHER" id="PTHR40940:SF2">
    <property type="entry name" value="BATD"/>
    <property type="match status" value="1"/>
</dbReference>
<dbReference type="Proteomes" id="UP000630805">
    <property type="component" value="Unassembled WGS sequence"/>
</dbReference>
<name>A0ABX2PUJ1_9RHOB</name>
<feature type="signal peptide" evidence="2">
    <location>
        <begin position="1"/>
        <end position="17"/>
    </location>
</feature>
<evidence type="ECO:0000313" key="3">
    <source>
        <dbReference type="EMBL" id="NVO56689.1"/>
    </source>
</evidence>
<reference evidence="3 4" key="1">
    <citation type="submission" date="2020-06" db="EMBL/GenBank/DDBJ databases">
        <authorList>
            <person name="Cao W.R."/>
        </authorList>
    </citation>
    <scope>NUCLEOTIDE SEQUENCE [LARGE SCALE GENOMIC DNA]</scope>
    <source>
        <strain evidence="3 4">B1Z28</strain>
    </source>
</reference>
<keyword evidence="1" id="KW-1133">Transmembrane helix</keyword>
<keyword evidence="4" id="KW-1185">Reference proteome</keyword>
<dbReference type="InterPro" id="IPR025738">
    <property type="entry name" value="BatD"/>
</dbReference>
<feature type="transmembrane region" description="Helical" evidence="1">
    <location>
        <begin position="290"/>
        <end position="309"/>
    </location>
</feature>
<dbReference type="EMBL" id="JABXWT010000006">
    <property type="protein sequence ID" value="NVO56689.1"/>
    <property type="molecule type" value="Genomic_DNA"/>
</dbReference>
<feature type="chain" id="PRO_5046443492" evidence="2">
    <location>
        <begin position="18"/>
        <end position="401"/>
    </location>
</feature>
<accession>A0ABX2PUJ1</accession>
<evidence type="ECO:0000256" key="1">
    <source>
        <dbReference type="SAM" id="Phobius"/>
    </source>
</evidence>
<dbReference type="RefSeq" id="WP_176865380.1">
    <property type="nucleotide sequence ID" value="NZ_JABXWT010000006.1"/>
</dbReference>
<gene>
    <name evidence="3" type="ORF">HW561_12930</name>
</gene>
<dbReference type="PANTHER" id="PTHR40940">
    <property type="entry name" value="PROTEIN BATD-RELATED"/>
    <property type="match status" value="1"/>
</dbReference>
<comment type="caution">
    <text evidence="3">The sequence shown here is derived from an EMBL/GenBank/DDBJ whole genome shotgun (WGS) entry which is preliminary data.</text>
</comment>
<keyword evidence="1" id="KW-0472">Membrane</keyword>
<organism evidence="3 4">
    <name type="scientific">Ruegeria haliotis</name>
    <dbReference type="NCBI Taxonomy" id="2747601"/>
    <lineage>
        <taxon>Bacteria</taxon>
        <taxon>Pseudomonadati</taxon>
        <taxon>Pseudomonadota</taxon>
        <taxon>Alphaproteobacteria</taxon>
        <taxon>Rhodobacterales</taxon>
        <taxon>Roseobacteraceae</taxon>
        <taxon>Ruegeria</taxon>
    </lineage>
</organism>